<name>A0A6C0F7V7_9ZZZZ</name>
<dbReference type="SUPFAM" id="SSF51695">
    <property type="entry name" value="PLC-like phosphodiesterases"/>
    <property type="match status" value="1"/>
</dbReference>
<dbReference type="GO" id="GO:0008081">
    <property type="term" value="F:phosphoric diester hydrolase activity"/>
    <property type="evidence" value="ECO:0007669"/>
    <property type="project" value="InterPro"/>
</dbReference>
<dbReference type="InterPro" id="IPR017946">
    <property type="entry name" value="PLC-like_Pdiesterase_TIM-brl"/>
</dbReference>
<evidence type="ECO:0000256" key="2">
    <source>
        <dbReference type="SAM" id="MobiDB-lite"/>
    </source>
</evidence>
<evidence type="ECO:0000313" key="4">
    <source>
        <dbReference type="EMBL" id="QHT35245.1"/>
    </source>
</evidence>
<accession>A0A6C0F7V7</accession>
<proteinExistence type="predicted"/>
<dbReference type="Gene3D" id="3.20.20.190">
    <property type="entry name" value="Phosphatidylinositol (PI) phosphodiesterase"/>
    <property type="match status" value="1"/>
</dbReference>
<evidence type="ECO:0000256" key="1">
    <source>
        <dbReference type="SAM" id="Coils"/>
    </source>
</evidence>
<organism evidence="4">
    <name type="scientific">viral metagenome</name>
    <dbReference type="NCBI Taxonomy" id="1070528"/>
    <lineage>
        <taxon>unclassified sequences</taxon>
        <taxon>metagenomes</taxon>
        <taxon>organismal metagenomes</taxon>
    </lineage>
</organism>
<reference evidence="4" key="1">
    <citation type="journal article" date="2020" name="Nature">
        <title>Giant virus diversity and host interactions through global metagenomics.</title>
        <authorList>
            <person name="Schulz F."/>
            <person name="Roux S."/>
            <person name="Paez-Espino D."/>
            <person name="Jungbluth S."/>
            <person name="Walsh D.A."/>
            <person name="Denef V.J."/>
            <person name="McMahon K.D."/>
            <person name="Konstantinidis K.T."/>
            <person name="Eloe-Fadrosh E.A."/>
            <person name="Kyrpides N.C."/>
            <person name="Woyke T."/>
        </authorList>
    </citation>
    <scope>NUCLEOTIDE SEQUENCE</scope>
    <source>
        <strain evidence="4">GVMAG-M-3300009180-1</strain>
    </source>
</reference>
<feature type="domain" description="Phosphatidylinositol-specific phospholipase C X" evidence="3">
    <location>
        <begin position="205"/>
        <end position="303"/>
    </location>
</feature>
<dbReference type="InterPro" id="IPR000909">
    <property type="entry name" value="PLipase_C_PInositol-sp_X_dom"/>
</dbReference>
<feature type="coiled-coil region" evidence="1">
    <location>
        <begin position="154"/>
        <end position="195"/>
    </location>
</feature>
<evidence type="ECO:0000259" key="3">
    <source>
        <dbReference type="Pfam" id="PF00388"/>
    </source>
</evidence>
<dbReference type="GO" id="GO:0006629">
    <property type="term" value="P:lipid metabolic process"/>
    <property type="evidence" value="ECO:0007669"/>
    <property type="project" value="InterPro"/>
</dbReference>
<sequence>MTVFKLILLLLTIFISILLVCKLLSKRVIIEGAGDPIAKKNDMDAVTGNFAPAIIVPAYIVKASHPRPPLISDADRFKNSQDKMQLILLRQRLRIVESQYNSTKSQLPSKPTPPKKPTNRRDFKAIIAYSSELAKYNVNLARYNVSRIAVQRQLDELDKQIKSILESIAQVQLKIDNFNSKVKSYIDALAEYNKKNDDDSHKNYRLKDFFVKSSYNSAFTGNYMNSEMVKLLLNRGCRFLDFEIVNSRGTLYVTDSSIASDRSKQITLSDALSVINRTLTKGDPVFINLRLQNAKSITYDNLKSTLNRLQYELRYTGRPIDDTTRMSEIQGKCITIANYDIKDKSGKSATDIVANKSETGLCTYENSVIANLSATTEPGTKRMTVVEPNSVGSWFDNPDISVRRLVLEYKVNFTPQRFYKRTDELTKYENIFNAMKSPYIAIKYLDDRAFDKLDADADVVV</sequence>
<dbReference type="Pfam" id="PF00388">
    <property type="entry name" value="PI-PLC-X"/>
    <property type="match status" value="1"/>
</dbReference>
<dbReference type="AlphaFoldDB" id="A0A6C0F7V7"/>
<feature type="region of interest" description="Disordered" evidence="2">
    <location>
        <begin position="100"/>
        <end position="121"/>
    </location>
</feature>
<protein>
    <recommendedName>
        <fullName evidence="3">Phosphatidylinositol-specific phospholipase C X domain-containing protein</fullName>
    </recommendedName>
</protein>
<keyword evidence="1" id="KW-0175">Coiled coil</keyword>
<dbReference type="EMBL" id="MN739015">
    <property type="protein sequence ID" value="QHT35245.1"/>
    <property type="molecule type" value="Genomic_DNA"/>
</dbReference>